<dbReference type="RefSeq" id="WP_225566249.1">
    <property type="nucleotide sequence ID" value="NZ_JAIXCQ010000010.1"/>
</dbReference>
<comment type="caution">
    <text evidence="8">The sequence shown here is derived from an EMBL/GenBank/DDBJ whole genome shotgun (WGS) entry which is preliminary data.</text>
</comment>
<dbReference type="Gene3D" id="2.60.40.1220">
    <property type="match status" value="1"/>
</dbReference>
<dbReference type="InterPro" id="IPR007348">
    <property type="entry name" value="CopC_dom"/>
</dbReference>
<name>A0ABS7ZKV4_9MICO</name>
<keyword evidence="6" id="KW-1133">Transmembrane helix</keyword>
<keyword evidence="2" id="KW-0479">Metal-binding</keyword>
<feature type="domain" description="CopC" evidence="7">
    <location>
        <begin position="57"/>
        <end position="147"/>
    </location>
</feature>
<dbReference type="PANTHER" id="PTHR34820">
    <property type="entry name" value="INNER MEMBRANE PROTEIN YEBZ"/>
    <property type="match status" value="1"/>
</dbReference>
<evidence type="ECO:0000256" key="6">
    <source>
        <dbReference type="SAM" id="Phobius"/>
    </source>
</evidence>
<evidence type="ECO:0000256" key="3">
    <source>
        <dbReference type="ARBA" id="ARBA00022729"/>
    </source>
</evidence>
<dbReference type="Pfam" id="PF04234">
    <property type="entry name" value="CopC"/>
    <property type="match status" value="1"/>
</dbReference>
<dbReference type="Proteomes" id="UP001319870">
    <property type="component" value="Unassembled WGS sequence"/>
</dbReference>
<dbReference type="SUPFAM" id="SSF81296">
    <property type="entry name" value="E set domains"/>
    <property type="match status" value="1"/>
</dbReference>
<dbReference type="EMBL" id="JAIXCQ010000010">
    <property type="protein sequence ID" value="MCA5894484.1"/>
    <property type="molecule type" value="Genomic_DNA"/>
</dbReference>
<reference evidence="8 9" key="1">
    <citation type="submission" date="2021-09" db="EMBL/GenBank/DDBJ databases">
        <title>Isoptericola luteus sp. nov., a novel bacterium isolated from Harbin, the capital city of Heilongjiang province.</title>
        <authorList>
            <person name="Li J."/>
        </authorList>
    </citation>
    <scope>NUCLEOTIDE SEQUENCE [LARGE SCALE GENOMIC DNA]</scope>
    <source>
        <strain evidence="8 9">NEAU-Y5</strain>
    </source>
</reference>
<keyword evidence="6" id="KW-0472">Membrane</keyword>
<keyword evidence="4" id="KW-0186">Copper</keyword>
<evidence type="ECO:0000256" key="4">
    <source>
        <dbReference type="ARBA" id="ARBA00023008"/>
    </source>
</evidence>
<comment type="subcellular location">
    <subcellularLocation>
        <location evidence="1">Cell envelope</location>
    </subcellularLocation>
</comment>
<sequence length="277" mass="27360">MPLLPALPGRAAAPRASSPIPFASRLTTGLAVLLVTASALLGATAVSVGLAPPAAAHDRLVSADPEDGATLDEPPGVITLTFSAELLAAGAQVGVGTPDGDVAAEVVVDGEVVTATLPDGLPAGDYDVRWRVVSSDGHPIEGELGYVVASAAERSVAASDPEESVAPSEEAGTEPSASVDTGSTAPATPSADGHQHAAGTPGVELDAGGEAGWAVAWLFGVVVLAAVGVAAAVVLRQRRMLAELDERTAARGDDAESDGGRPDGTDDGRDDAGSSGR</sequence>
<evidence type="ECO:0000256" key="5">
    <source>
        <dbReference type="SAM" id="MobiDB-lite"/>
    </source>
</evidence>
<evidence type="ECO:0000313" key="8">
    <source>
        <dbReference type="EMBL" id="MCA5894484.1"/>
    </source>
</evidence>
<dbReference type="InterPro" id="IPR032694">
    <property type="entry name" value="CopC/D"/>
</dbReference>
<dbReference type="PANTHER" id="PTHR34820:SF4">
    <property type="entry name" value="INNER MEMBRANE PROTEIN YEBZ"/>
    <property type="match status" value="1"/>
</dbReference>
<evidence type="ECO:0000256" key="1">
    <source>
        <dbReference type="ARBA" id="ARBA00004196"/>
    </source>
</evidence>
<evidence type="ECO:0000256" key="2">
    <source>
        <dbReference type="ARBA" id="ARBA00022723"/>
    </source>
</evidence>
<organism evidence="8 9">
    <name type="scientific">Isoptericola luteus</name>
    <dbReference type="NCBI Taxonomy" id="2879484"/>
    <lineage>
        <taxon>Bacteria</taxon>
        <taxon>Bacillati</taxon>
        <taxon>Actinomycetota</taxon>
        <taxon>Actinomycetes</taxon>
        <taxon>Micrococcales</taxon>
        <taxon>Promicromonosporaceae</taxon>
        <taxon>Isoptericola</taxon>
    </lineage>
</organism>
<gene>
    <name evidence="8" type="ORF">LEP48_14175</name>
</gene>
<proteinExistence type="predicted"/>
<keyword evidence="9" id="KW-1185">Reference proteome</keyword>
<dbReference type="InterPro" id="IPR014756">
    <property type="entry name" value="Ig_E-set"/>
</dbReference>
<keyword evidence="6" id="KW-0812">Transmembrane</keyword>
<dbReference type="InterPro" id="IPR014755">
    <property type="entry name" value="Cu-Rt/internalin_Ig-like"/>
</dbReference>
<feature type="compositionally biased region" description="Polar residues" evidence="5">
    <location>
        <begin position="175"/>
        <end position="187"/>
    </location>
</feature>
<protein>
    <submittedName>
        <fullName evidence="8">Copper resistance protein CopC</fullName>
    </submittedName>
</protein>
<feature type="region of interest" description="Disordered" evidence="5">
    <location>
        <begin position="244"/>
        <end position="277"/>
    </location>
</feature>
<evidence type="ECO:0000313" key="9">
    <source>
        <dbReference type="Proteomes" id="UP001319870"/>
    </source>
</evidence>
<feature type="transmembrane region" description="Helical" evidence="6">
    <location>
        <begin position="211"/>
        <end position="235"/>
    </location>
</feature>
<keyword evidence="3" id="KW-0732">Signal</keyword>
<feature type="region of interest" description="Disordered" evidence="5">
    <location>
        <begin position="157"/>
        <end position="203"/>
    </location>
</feature>
<evidence type="ECO:0000259" key="7">
    <source>
        <dbReference type="Pfam" id="PF04234"/>
    </source>
</evidence>
<accession>A0ABS7ZKV4</accession>